<accession>A0A0C3AA55</accession>
<keyword evidence="1" id="KW-0175">Coiled coil</keyword>
<sequence>MSSDNITDSSNNSSTNSANKIDWQRVTLPNLIEEVDDLLELMKWVAEQEVQQKAEEKAKRVAKEEVRRLAKEEAKKKAKEHTQKRAEFQVLWQADLERKAREKAKAKVAMEAMRALIAQKVGQGEKPKSKQHWVASQHAPNEEVKGWYPPCDRCQRSGDSKACALASNVRMLTCNQCQKMKVKCYLEVSMVTMKRLASGEKHKESEALPTMVTMSP</sequence>
<feature type="compositionally biased region" description="Low complexity" evidence="2">
    <location>
        <begin position="1"/>
        <end position="17"/>
    </location>
</feature>
<feature type="coiled-coil region" evidence="1">
    <location>
        <begin position="45"/>
        <end position="91"/>
    </location>
</feature>
<keyword evidence="4" id="KW-1185">Reference proteome</keyword>
<feature type="region of interest" description="Disordered" evidence="2">
    <location>
        <begin position="1"/>
        <end position="22"/>
    </location>
</feature>
<dbReference type="STRING" id="1036808.A0A0C3AA55"/>
<dbReference type="InParanoid" id="A0A0C3AA55"/>
<proteinExistence type="predicted"/>
<evidence type="ECO:0000256" key="1">
    <source>
        <dbReference type="SAM" id="Coils"/>
    </source>
</evidence>
<organism evidence="3 4">
    <name type="scientific">Scleroderma citrinum Foug A</name>
    <dbReference type="NCBI Taxonomy" id="1036808"/>
    <lineage>
        <taxon>Eukaryota</taxon>
        <taxon>Fungi</taxon>
        <taxon>Dikarya</taxon>
        <taxon>Basidiomycota</taxon>
        <taxon>Agaricomycotina</taxon>
        <taxon>Agaricomycetes</taxon>
        <taxon>Agaricomycetidae</taxon>
        <taxon>Boletales</taxon>
        <taxon>Sclerodermatineae</taxon>
        <taxon>Sclerodermataceae</taxon>
        <taxon>Scleroderma</taxon>
    </lineage>
</organism>
<reference evidence="4" key="2">
    <citation type="submission" date="2015-01" db="EMBL/GenBank/DDBJ databases">
        <title>Evolutionary Origins and Diversification of the Mycorrhizal Mutualists.</title>
        <authorList>
            <consortium name="DOE Joint Genome Institute"/>
            <consortium name="Mycorrhizal Genomics Consortium"/>
            <person name="Kohler A."/>
            <person name="Kuo A."/>
            <person name="Nagy L.G."/>
            <person name="Floudas D."/>
            <person name="Copeland A."/>
            <person name="Barry K.W."/>
            <person name="Cichocki N."/>
            <person name="Veneault-Fourrey C."/>
            <person name="LaButti K."/>
            <person name="Lindquist E.A."/>
            <person name="Lipzen A."/>
            <person name="Lundell T."/>
            <person name="Morin E."/>
            <person name="Murat C."/>
            <person name="Riley R."/>
            <person name="Ohm R."/>
            <person name="Sun H."/>
            <person name="Tunlid A."/>
            <person name="Henrissat B."/>
            <person name="Grigoriev I.V."/>
            <person name="Hibbett D.S."/>
            <person name="Martin F."/>
        </authorList>
    </citation>
    <scope>NUCLEOTIDE SEQUENCE [LARGE SCALE GENOMIC DNA]</scope>
    <source>
        <strain evidence="4">Foug A</strain>
    </source>
</reference>
<protein>
    <submittedName>
        <fullName evidence="3">Uncharacterized protein</fullName>
    </submittedName>
</protein>
<gene>
    <name evidence="3" type="ORF">SCLCIDRAFT_25605</name>
</gene>
<evidence type="ECO:0000313" key="3">
    <source>
        <dbReference type="EMBL" id="KIM61787.1"/>
    </source>
</evidence>
<dbReference type="HOGENOM" id="CLU_080791_1_0_1"/>
<dbReference type="EMBL" id="KN822048">
    <property type="protein sequence ID" value="KIM61787.1"/>
    <property type="molecule type" value="Genomic_DNA"/>
</dbReference>
<dbReference type="Proteomes" id="UP000053989">
    <property type="component" value="Unassembled WGS sequence"/>
</dbReference>
<evidence type="ECO:0000313" key="4">
    <source>
        <dbReference type="Proteomes" id="UP000053989"/>
    </source>
</evidence>
<evidence type="ECO:0000256" key="2">
    <source>
        <dbReference type="SAM" id="MobiDB-lite"/>
    </source>
</evidence>
<reference evidence="3 4" key="1">
    <citation type="submission" date="2014-04" db="EMBL/GenBank/DDBJ databases">
        <authorList>
            <consortium name="DOE Joint Genome Institute"/>
            <person name="Kuo A."/>
            <person name="Kohler A."/>
            <person name="Nagy L.G."/>
            <person name="Floudas D."/>
            <person name="Copeland A."/>
            <person name="Barry K.W."/>
            <person name="Cichocki N."/>
            <person name="Veneault-Fourrey C."/>
            <person name="LaButti K."/>
            <person name="Lindquist E.A."/>
            <person name="Lipzen A."/>
            <person name="Lundell T."/>
            <person name="Morin E."/>
            <person name="Murat C."/>
            <person name="Sun H."/>
            <person name="Tunlid A."/>
            <person name="Henrissat B."/>
            <person name="Grigoriev I.V."/>
            <person name="Hibbett D.S."/>
            <person name="Martin F."/>
            <person name="Nordberg H.P."/>
            <person name="Cantor M.N."/>
            <person name="Hua S.X."/>
        </authorList>
    </citation>
    <scope>NUCLEOTIDE SEQUENCE [LARGE SCALE GENOMIC DNA]</scope>
    <source>
        <strain evidence="3 4">Foug A</strain>
    </source>
</reference>
<dbReference type="AlphaFoldDB" id="A0A0C3AA55"/>
<name>A0A0C3AA55_9AGAM</name>